<accession>A0ACC3BX41</accession>
<gene>
    <name evidence="1" type="ORF">I4F81_005083</name>
</gene>
<evidence type="ECO:0000313" key="1">
    <source>
        <dbReference type="EMBL" id="KAK1862515.1"/>
    </source>
</evidence>
<organism evidence="1 2">
    <name type="scientific">Pyropia yezoensis</name>
    <name type="common">Susabi-nori</name>
    <name type="synonym">Porphyra yezoensis</name>
    <dbReference type="NCBI Taxonomy" id="2788"/>
    <lineage>
        <taxon>Eukaryota</taxon>
        <taxon>Rhodophyta</taxon>
        <taxon>Bangiophyceae</taxon>
        <taxon>Bangiales</taxon>
        <taxon>Bangiaceae</taxon>
        <taxon>Pyropia</taxon>
    </lineage>
</organism>
<evidence type="ECO:0000313" key="2">
    <source>
        <dbReference type="Proteomes" id="UP000798662"/>
    </source>
</evidence>
<proteinExistence type="predicted"/>
<dbReference type="Proteomes" id="UP000798662">
    <property type="component" value="Chromosome 1"/>
</dbReference>
<reference evidence="1" key="1">
    <citation type="submission" date="2019-11" db="EMBL/GenBank/DDBJ databases">
        <title>Nori genome reveals adaptations in red seaweeds to the harsh intertidal environment.</title>
        <authorList>
            <person name="Wang D."/>
            <person name="Mao Y."/>
        </authorList>
    </citation>
    <scope>NUCLEOTIDE SEQUENCE</scope>
    <source>
        <tissue evidence="1">Gametophyte</tissue>
    </source>
</reference>
<protein>
    <submittedName>
        <fullName evidence="1">Uncharacterized protein</fullName>
    </submittedName>
</protein>
<sequence>MSAPFSEWATRIDSQMDSLDTGIDGLQAELDRCISATAAEDTAEVRSALEALADTCGEMESTLTAVGEELEVAAESDEGDLAEWLDAATARRDAMATIVERIKDRVDECLEDLPVTRLP</sequence>
<name>A0ACC3BX41_PYRYE</name>
<dbReference type="EMBL" id="CM020618">
    <property type="protein sequence ID" value="KAK1862515.1"/>
    <property type="molecule type" value="Genomic_DNA"/>
</dbReference>
<keyword evidence="2" id="KW-1185">Reference proteome</keyword>
<comment type="caution">
    <text evidence="1">The sequence shown here is derived from an EMBL/GenBank/DDBJ whole genome shotgun (WGS) entry which is preliminary data.</text>
</comment>